<accession>A0ABS3Q198</accession>
<evidence type="ECO:0000313" key="2">
    <source>
        <dbReference type="Proteomes" id="UP000664835"/>
    </source>
</evidence>
<keyword evidence="2" id="KW-1185">Reference proteome</keyword>
<evidence type="ECO:0000313" key="1">
    <source>
        <dbReference type="EMBL" id="MBO1926090.1"/>
    </source>
</evidence>
<dbReference type="RefSeq" id="WP_208146386.1">
    <property type="nucleotide sequence ID" value="NZ_JAGETV010000001.1"/>
</dbReference>
<dbReference type="Pfam" id="PF12119">
    <property type="entry name" value="DUF3581"/>
    <property type="match status" value="1"/>
</dbReference>
<dbReference type="EMBL" id="JAGETV010000001">
    <property type="protein sequence ID" value="MBO1926090.1"/>
    <property type="molecule type" value="Genomic_DNA"/>
</dbReference>
<organism evidence="1 2">
    <name type="scientific">Thiomicrorhabdus marina</name>
    <dbReference type="NCBI Taxonomy" id="2818442"/>
    <lineage>
        <taxon>Bacteria</taxon>
        <taxon>Pseudomonadati</taxon>
        <taxon>Pseudomonadota</taxon>
        <taxon>Gammaproteobacteria</taxon>
        <taxon>Thiotrichales</taxon>
        <taxon>Piscirickettsiaceae</taxon>
        <taxon>Thiomicrorhabdus</taxon>
    </lineage>
</organism>
<dbReference type="Proteomes" id="UP000664835">
    <property type="component" value="Unassembled WGS sequence"/>
</dbReference>
<protein>
    <submittedName>
        <fullName evidence="1">DUF3581 domain-containing protein</fullName>
    </submittedName>
</protein>
<gene>
    <name evidence="1" type="ORF">J3998_00750</name>
</gene>
<comment type="caution">
    <text evidence="1">The sequence shown here is derived from an EMBL/GenBank/DDBJ whole genome shotgun (WGS) entry which is preliminary data.</text>
</comment>
<proteinExistence type="predicted"/>
<dbReference type="InterPro" id="IPR021974">
    <property type="entry name" value="DUF3581"/>
</dbReference>
<sequence length="238" mass="26948">MFLEQFFQSNGNLTQISAEQGSRFAKEVANDFNPLHNADSKRFCVPGDLLFSLVLKKLGLSQNMTFKYTGMVGNNTALLFPETDTENLSIVDDKDKEYLQVGRFGAVTDDAELIENFARNYVSFSGLSFPNILVPLMQKHNVMINPVRPMVIYESMAFELHDLNLSNPILKLTDSTLDVEGKRGTVKLHFAIYENDIEVGHGSKNMTIGGLREYNEEQMQQLIDVYERSKQDYQQAVA</sequence>
<name>A0ABS3Q198_9GAMM</name>
<reference evidence="1 2" key="1">
    <citation type="submission" date="2021-03" db="EMBL/GenBank/DDBJ databases">
        <title>Thiomicrorhabdus sp.nov.,novel sulfur-oxidizing bacteria isolated from coastal sediment.</title>
        <authorList>
            <person name="Liu X."/>
        </authorList>
    </citation>
    <scope>NUCLEOTIDE SEQUENCE [LARGE SCALE GENOMIC DNA]</scope>
    <source>
        <strain evidence="1 2">6S2-11</strain>
    </source>
</reference>